<feature type="transmembrane region" description="Helical" evidence="1">
    <location>
        <begin position="90"/>
        <end position="113"/>
    </location>
</feature>
<accession>A0A250DLL6</accession>
<feature type="transmembrane region" description="Helical" evidence="1">
    <location>
        <begin position="125"/>
        <end position="149"/>
    </location>
</feature>
<dbReference type="AlphaFoldDB" id="A0A250DLL6"/>
<reference evidence="2 3" key="1">
    <citation type="submission" date="2017-09" db="EMBL/GenBank/DDBJ databases">
        <title>The diverse metabolic capabilities of V. boronicumulans make it an excellent choice for continued studies on novel biodegradation.</title>
        <authorList>
            <person name="Sun S."/>
        </authorList>
    </citation>
    <scope>NUCLEOTIDE SEQUENCE [LARGE SCALE GENOMIC DNA]</scope>
    <source>
        <strain evidence="2 3">J1</strain>
    </source>
</reference>
<feature type="transmembrane region" description="Helical" evidence="1">
    <location>
        <begin position="26"/>
        <end position="47"/>
    </location>
</feature>
<protein>
    <submittedName>
        <fullName evidence="2">Anti-sigma F factor</fullName>
    </submittedName>
</protein>
<dbReference type="Pfam" id="PF06532">
    <property type="entry name" value="NrsF"/>
    <property type="match status" value="1"/>
</dbReference>
<keyword evidence="1" id="KW-1133">Transmembrane helix</keyword>
<evidence type="ECO:0000313" key="3">
    <source>
        <dbReference type="Proteomes" id="UP000217154"/>
    </source>
</evidence>
<evidence type="ECO:0000256" key="1">
    <source>
        <dbReference type="SAM" id="Phobius"/>
    </source>
</evidence>
<keyword evidence="1" id="KW-0812">Transmembrane</keyword>
<name>A0A250DLL6_9BURK</name>
<gene>
    <name evidence="2" type="ORF">CKY39_17735</name>
</gene>
<dbReference type="RefSeq" id="WP_095745358.1">
    <property type="nucleotide sequence ID" value="NZ_CP023284.1"/>
</dbReference>
<organism evidence="2 3">
    <name type="scientific">Variovorax boronicumulans</name>
    <dbReference type="NCBI Taxonomy" id="436515"/>
    <lineage>
        <taxon>Bacteria</taxon>
        <taxon>Pseudomonadati</taxon>
        <taxon>Pseudomonadota</taxon>
        <taxon>Betaproteobacteria</taxon>
        <taxon>Burkholderiales</taxon>
        <taxon>Comamonadaceae</taxon>
        <taxon>Variovorax</taxon>
    </lineage>
</organism>
<feature type="transmembrane region" description="Helical" evidence="1">
    <location>
        <begin position="158"/>
        <end position="178"/>
    </location>
</feature>
<feature type="transmembrane region" description="Helical" evidence="1">
    <location>
        <begin position="190"/>
        <end position="211"/>
    </location>
</feature>
<dbReference type="KEGG" id="vbo:CKY39_17735"/>
<dbReference type="EMBL" id="CP023284">
    <property type="protein sequence ID" value="ATA54843.1"/>
    <property type="molecule type" value="Genomic_DNA"/>
</dbReference>
<dbReference type="Proteomes" id="UP000217154">
    <property type="component" value="Chromosome"/>
</dbReference>
<sequence>MKTDDLVNLLAAGEVAVPRRSASGRIGLAVLAALPVSFVILFGEYGLRPDLVQAMFWPMFWVKVLFPLCIAAAAFVTVQRLARPGVRVRHAWWGGVLPVLGIWGLAAFVWFSVPIEERMPLLMGQSWRICALSIGFMALPVFAATFVALRGLAPTRPALAGAAAGALAGGVGASVYALHCMELTAPFLAVWYVSGIAVPVLLGAALGPRLLRW</sequence>
<feature type="transmembrane region" description="Helical" evidence="1">
    <location>
        <begin position="59"/>
        <end position="78"/>
    </location>
</feature>
<dbReference type="InterPro" id="IPR009495">
    <property type="entry name" value="NrsF"/>
</dbReference>
<proteinExistence type="predicted"/>
<evidence type="ECO:0000313" key="2">
    <source>
        <dbReference type="EMBL" id="ATA54843.1"/>
    </source>
</evidence>
<keyword evidence="1" id="KW-0472">Membrane</keyword>